<feature type="domain" description="Beta-lactamase-related" evidence="2">
    <location>
        <begin position="44"/>
        <end position="340"/>
    </location>
</feature>
<dbReference type="PATRIC" id="fig|1384054.3.peg.262"/>
<gene>
    <name evidence="3" type="ORF">N790_12925</name>
</gene>
<proteinExistence type="predicted"/>
<dbReference type="Pfam" id="PF00144">
    <property type="entry name" value="Beta-lactamase"/>
    <property type="match status" value="1"/>
</dbReference>
<reference evidence="3 4" key="1">
    <citation type="submission" date="2013-09" db="EMBL/GenBank/DDBJ databases">
        <title>Genome sequencing of Arenimonas malthae.</title>
        <authorList>
            <person name="Chen F."/>
            <person name="Wang G."/>
        </authorList>
    </citation>
    <scope>NUCLEOTIDE SEQUENCE [LARGE SCALE GENOMIC DNA]</scope>
    <source>
        <strain evidence="3 4">CC-JY-1</strain>
    </source>
</reference>
<keyword evidence="4" id="KW-1185">Reference proteome</keyword>
<dbReference type="PANTHER" id="PTHR43283">
    <property type="entry name" value="BETA-LACTAMASE-RELATED"/>
    <property type="match status" value="1"/>
</dbReference>
<dbReference type="InterPro" id="IPR050789">
    <property type="entry name" value="Diverse_Enzym_Activities"/>
</dbReference>
<dbReference type="PANTHER" id="PTHR43283:SF3">
    <property type="entry name" value="BETA-LACTAMASE FAMILY PROTEIN (AFU_ORTHOLOGUE AFUA_5G07500)"/>
    <property type="match status" value="1"/>
</dbReference>
<evidence type="ECO:0000313" key="4">
    <source>
        <dbReference type="Proteomes" id="UP000029392"/>
    </source>
</evidence>
<dbReference type="InterPro" id="IPR012338">
    <property type="entry name" value="Beta-lactam/transpept-like"/>
</dbReference>
<feature type="chain" id="PRO_5001871723" description="Beta-lactamase-related domain-containing protein" evidence="1">
    <location>
        <begin position="19"/>
        <end position="380"/>
    </location>
</feature>
<evidence type="ECO:0000259" key="2">
    <source>
        <dbReference type="Pfam" id="PF00144"/>
    </source>
</evidence>
<sequence>MVRLLALVLALSAAPAFADAPAQTLQACLQSRFEAMDLDLGNAVGVSVAVLPMQGGGAWHGARGLADRERGEALTTGHAFRIASNTKTYTAAAVLRLAEQGKLGLDDPIAAHLPDAFVAALEKGGYDPRAIRIRHLLTHTAGLREHVSKDFLLRQAGPDAREWTVAEQLDLAMAAGAPLSPPGAGFHYSDTGYVLLGSIVEKHAGQPLPTALRTLQAWDANGLAHTWFETLEPARAPRAHQYWQGRDTHGWHPSFDLYGGGGIVATPTDMAAFLRLLLEGKLFEQAGSLQAMRTPGVAGAWNDYGAGLFELDVDGEKLTGHSGFWNTFAFHSPADGVVFAGAVVEKTALPYAALIGSLRGAYRDCAAGRREALPPAADSP</sequence>
<dbReference type="OrthoDB" id="2851198at2"/>
<keyword evidence="1" id="KW-0732">Signal</keyword>
<feature type="signal peptide" evidence="1">
    <location>
        <begin position="1"/>
        <end position="18"/>
    </location>
</feature>
<evidence type="ECO:0000313" key="3">
    <source>
        <dbReference type="EMBL" id="KFN52079.1"/>
    </source>
</evidence>
<dbReference type="EMBL" id="AVCH01000008">
    <property type="protein sequence ID" value="KFN52079.1"/>
    <property type="molecule type" value="Genomic_DNA"/>
</dbReference>
<dbReference type="STRING" id="1384054.N790_12925"/>
<evidence type="ECO:0000256" key="1">
    <source>
        <dbReference type="SAM" id="SignalP"/>
    </source>
</evidence>
<accession>A0A091BMN6</accession>
<dbReference type="AlphaFoldDB" id="A0A091BMN6"/>
<dbReference type="InterPro" id="IPR001466">
    <property type="entry name" value="Beta-lactam-related"/>
</dbReference>
<comment type="caution">
    <text evidence="3">The sequence shown here is derived from an EMBL/GenBank/DDBJ whole genome shotgun (WGS) entry which is preliminary data.</text>
</comment>
<organism evidence="3 4">
    <name type="scientific">Arenimonas malthae CC-JY-1</name>
    <dbReference type="NCBI Taxonomy" id="1384054"/>
    <lineage>
        <taxon>Bacteria</taxon>
        <taxon>Pseudomonadati</taxon>
        <taxon>Pseudomonadota</taxon>
        <taxon>Gammaproteobacteria</taxon>
        <taxon>Lysobacterales</taxon>
        <taxon>Lysobacteraceae</taxon>
        <taxon>Arenimonas</taxon>
    </lineage>
</organism>
<protein>
    <recommendedName>
        <fullName evidence="2">Beta-lactamase-related domain-containing protein</fullName>
    </recommendedName>
</protein>
<dbReference type="SUPFAM" id="SSF56601">
    <property type="entry name" value="beta-lactamase/transpeptidase-like"/>
    <property type="match status" value="1"/>
</dbReference>
<dbReference type="Gene3D" id="3.40.710.10">
    <property type="entry name" value="DD-peptidase/beta-lactamase superfamily"/>
    <property type="match status" value="1"/>
</dbReference>
<name>A0A091BMN6_9GAMM</name>
<dbReference type="eggNOG" id="COG1680">
    <property type="taxonomic scope" value="Bacteria"/>
</dbReference>
<dbReference type="Proteomes" id="UP000029392">
    <property type="component" value="Unassembled WGS sequence"/>
</dbReference>